<dbReference type="Gene3D" id="3.40.50.300">
    <property type="entry name" value="P-loop containing nucleotide triphosphate hydrolases"/>
    <property type="match status" value="1"/>
</dbReference>
<dbReference type="InterPro" id="IPR027417">
    <property type="entry name" value="P-loop_NTPase"/>
</dbReference>
<gene>
    <name evidence="4" type="ORF">G5V58_17275</name>
</gene>
<feature type="domain" description="TIR" evidence="3">
    <location>
        <begin position="1"/>
        <end position="125"/>
    </location>
</feature>
<dbReference type="EMBL" id="CP049257">
    <property type="protein sequence ID" value="QIG44294.1"/>
    <property type="molecule type" value="Genomic_DNA"/>
</dbReference>
<organism evidence="4 5">
    <name type="scientific">Nocardioides anomalus</name>
    <dbReference type="NCBI Taxonomy" id="2712223"/>
    <lineage>
        <taxon>Bacteria</taxon>
        <taxon>Bacillati</taxon>
        <taxon>Actinomycetota</taxon>
        <taxon>Actinomycetes</taxon>
        <taxon>Propionibacteriales</taxon>
        <taxon>Nocardioidaceae</taxon>
        <taxon>Nocardioides</taxon>
    </lineage>
</organism>
<dbReference type="Proteomes" id="UP000502996">
    <property type="component" value="Chromosome"/>
</dbReference>
<keyword evidence="2" id="KW-0812">Transmembrane</keyword>
<keyword evidence="5" id="KW-1185">Reference proteome</keyword>
<dbReference type="InterPro" id="IPR049052">
    <property type="entry name" value="nSTAND1"/>
</dbReference>
<evidence type="ECO:0000256" key="1">
    <source>
        <dbReference type="PROSITE-ProRule" id="PRU00221"/>
    </source>
</evidence>
<sequence>MAQLFVSHSSADNALAAEVKDALADLGYGSVFLDFDPTGGLVPGQAWRDQLFTNLDACDAVVFITTPQSVASQWCHSELALTRWLRKPVLALLVDGADPHPLIADLQGLKISAGQIDRDRVRAALGALGLEQEARWDAGRSPFPGLRAFDESYAAVFFGRDRQIDQLRQLVDPPSRSREGAIIPVLGPSGSGKSSLVRAGLVPALRVSDDWVITDPWTPSDVPLAEMSLALAHAAKLRQAELDADRCAELLRTPGGMAEYVRAIRASGQASAETKVLVVVDQAEELVTMTGEAERTAFLQALTTACTAPSPLRVVMTARTDMWDRVAAETGKSALQVAPTVLHVPPLSRSDLAEVISQPARRSHLTLEDGLVQRLVDDTGGGEALPLLAFTLARLAAESQDGRLTHAAYDAIGGVRGAIASRAGEVVTAGRTEQDVAEAVLHLVNLTDATPHKRLARAADVPPRHREILDDLVDARLVVINEVNDQQVYAPAHESLFSAWPPLAALIEKRRDDLVLRARLERRAGDWREGGATQSGLLAGLELAQARAWRSRNPDMGTADVTAYVDASAARQRRGRLVRAGVGLVVAALAVTLVVVLLVNARADRRRAEQARVGELAAIAQRELTHDPAAAAAALLRGLEINGSDRELRTAARTLLRSPARDVYRSPEQDSFYNIGVGGSVGAVTTGAGRALVWDTATERVLDLPESGALAVRPDGRVLVSVDSKAGIHAYDLAADLPAGGTPTPLSTFSPDDGSVPVLAFSHDGSLLAVARTSWVTLWDLRDPAAPRELTSWHSPKGDPTALAVLDDGRVLSASVSSQLVVWNALGDNSTAELVPGRSDSGVQHLTADAAGEHVLIDFPTFEDVALVDVATGTPVGSFRASLPDAPPTGLPPVSWTSSLSPDGHTVATFDLAGRGYVFGAEDGAYLGGLTGGHTSLVSESLFDDDGMLLSASVDGSLRLWDPRSSELELSDDPRADLCRVFGDRIDDDSWRLAFEDDDREALCPGHERAAPPPLKVSSSADIGALPEVAAPGTVVFTDGFDGATPFGTGPQPVSTGTVTASVKGGRYRMESAGLGPDYTAWRTAPVSGAGATWSVRVTPGRTRGACGLYAGDGATQLVVTLDRDSGEGRAEWFSGSGSTHVLPFTAPPGSAGPLALVDDQGVIAVLLGGRRVATTVDPVLRPPTTIGIATRGDTASCDVDDITLTTAP</sequence>
<feature type="transmembrane region" description="Helical" evidence="2">
    <location>
        <begin position="577"/>
        <end position="599"/>
    </location>
</feature>
<dbReference type="PROSITE" id="PS50104">
    <property type="entry name" value="TIR"/>
    <property type="match status" value="1"/>
</dbReference>
<dbReference type="InterPro" id="IPR035897">
    <property type="entry name" value="Toll_tir_struct_dom_sf"/>
</dbReference>
<dbReference type="GO" id="GO:0007165">
    <property type="term" value="P:signal transduction"/>
    <property type="evidence" value="ECO:0007669"/>
    <property type="project" value="InterPro"/>
</dbReference>
<evidence type="ECO:0000313" key="4">
    <source>
        <dbReference type="EMBL" id="QIG44294.1"/>
    </source>
</evidence>
<dbReference type="InterPro" id="IPR015943">
    <property type="entry name" value="WD40/YVTN_repeat-like_dom_sf"/>
</dbReference>
<accession>A0A6G6WGD4</accession>
<keyword evidence="2" id="KW-0472">Membrane</keyword>
<evidence type="ECO:0000256" key="2">
    <source>
        <dbReference type="SAM" id="Phobius"/>
    </source>
</evidence>
<dbReference type="Pfam" id="PF20703">
    <property type="entry name" value="nSTAND1"/>
    <property type="match status" value="1"/>
</dbReference>
<dbReference type="PROSITE" id="PS50082">
    <property type="entry name" value="WD_REPEATS_2"/>
    <property type="match status" value="1"/>
</dbReference>
<evidence type="ECO:0000313" key="5">
    <source>
        <dbReference type="Proteomes" id="UP000502996"/>
    </source>
</evidence>
<dbReference type="SUPFAM" id="SSF52200">
    <property type="entry name" value="Toll/Interleukin receptor TIR domain"/>
    <property type="match status" value="1"/>
</dbReference>
<keyword evidence="1" id="KW-0853">WD repeat</keyword>
<dbReference type="RefSeq" id="WP_165235447.1">
    <property type="nucleotide sequence ID" value="NZ_CP049257.1"/>
</dbReference>
<feature type="repeat" description="WD" evidence="1">
    <location>
        <begin position="931"/>
        <end position="971"/>
    </location>
</feature>
<dbReference type="SUPFAM" id="SSF52540">
    <property type="entry name" value="P-loop containing nucleoside triphosphate hydrolases"/>
    <property type="match status" value="1"/>
</dbReference>
<dbReference type="SUPFAM" id="SSF50998">
    <property type="entry name" value="Quinoprotein alcohol dehydrogenase-like"/>
    <property type="match status" value="1"/>
</dbReference>
<dbReference type="InterPro" id="IPR000157">
    <property type="entry name" value="TIR_dom"/>
</dbReference>
<protein>
    <submittedName>
        <fullName evidence="4">TIR domain-containing protein</fullName>
    </submittedName>
</protein>
<dbReference type="Pfam" id="PF13676">
    <property type="entry name" value="TIR_2"/>
    <property type="match status" value="1"/>
</dbReference>
<dbReference type="SMART" id="SM00320">
    <property type="entry name" value="WD40"/>
    <property type="match status" value="4"/>
</dbReference>
<dbReference type="InterPro" id="IPR011047">
    <property type="entry name" value="Quinoprotein_ADH-like_sf"/>
</dbReference>
<name>A0A6G6WGD4_9ACTN</name>
<dbReference type="AlphaFoldDB" id="A0A6G6WGD4"/>
<dbReference type="Gene3D" id="2.130.10.10">
    <property type="entry name" value="YVTN repeat-like/Quinoprotein amine dehydrogenase"/>
    <property type="match status" value="1"/>
</dbReference>
<dbReference type="Gene3D" id="3.40.50.10140">
    <property type="entry name" value="Toll/interleukin-1 receptor homology (TIR) domain"/>
    <property type="match status" value="1"/>
</dbReference>
<dbReference type="PROSITE" id="PS50294">
    <property type="entry name" value="WD_REPEATS_REGION"/>
    <property type="match status" value="1"/>
</dbReference>
<keyword evidence="2" id="KW-1133">Transmembrane helix</keyword>
<proteinExistence type="predicted"/>
<reference evidence="4 5" key="1">
    <citation type="submission" date="2020-02" db="EMBL/GenBank/DDBJ databases">
        <title>Full genome sequence of Nocardioides sp. R-3366.</title>
        <authorList>
            <person name="Im W.-T."/>
        </authorList>
    </citation>
    <scope>NUCLEOTIDE SEQUENCE [LARGE SCALE GENOMIC DNA]</scope>
    <source>
        <strain evidence="4 5">R-3366</strain>
    </source>
</reference>
<dbReference type="InterPro" id="IPR001680">
    <property type="entry name" value="WD40_rpt"/>
</dbReference>
<evidence type="ECO:0000259" key="3">
    <source>
        <dbReference type="PROSITE" id="PS50104"/>
    </source>
</evidence>
<dbReference type="KEGG" id="nano:G5V58_17275"/>